<dbReference type="Proteomes" id="UP000187209">
    <property type="component" value="Unassembled WGS sequence"/>
</dbReference>
<name>A0A1R2B3D8_9CILI</name>
<dbReference type="EMBL" id="MPUH01001019">
    <property type="protein sequence ID" value="OMJ71140.1"/>
    <property type="molecule type" value="Genomic_DNA"/>
</dbReference>
<protein>
    <submittedName>
        <fullName evidence="1">Uncharacterized protein</fullName>
    </submittedName>
</protein>
<gene>
    <name evidence="1" type="ORF">SteCoe_30728</name>
</gene>
<keyword evidence="2" id="KW-1185">Reference proteome</keyword>
<dbReference type="AlphaFoldDB" id="A0A1R2B3D8"/>
<comment type="caution">
    <text evidence="1">The sequence shown here is derived from an EMBL/GenBank/DDBJ whole genome shotgun (WGS) entry which is preliminary data.</text>
</comment>
<reference evidence="1 2" key="1">
    <citation type="submission" date="2016-11" db="EMBL/GenBank/DDBJ databases">
        <title>The macronuclear genome of Stentor coeruleus: a giant cell with tiny introns.</title>
        <authorList>
            <person name="Slabodnick M."/>
            <person name="Ruby J.G."/>
            <person name="Reiff S.B."/>
            <person name="Swart E.C."/>
            <person name="Gosai S."/>
            <person name="Prabakaran S."/>
            <person name="Witkowska E."/>
            <person name="Larue G.E."/>
            <person name="Fisher S."/>
            <person name="Freeman R.M."/>
            <person name="Gunawardena J."/>
            <person name="Chu W."/>
            <person name="Stover N.A."/>
            <person name="Gregory B.D."/>
            <person name="Nowacki M."/>
            <person name="Derisi J."/>
            <person name="Roy S.W."/>
            <person name="Marshall W.F."/>
            <person name="Sood P."/>
        </authorList>
    </citation>
    <scope>NUCLEOTIDE SEQUENCE [LARGE SCALE GENOMIC DNA]</scope>
    <source>
        <strain evidence="1">WM001</strain>
    </source>
</reference>
<sequence length="73" mass="8248">MLTCSQPGERTRFRRSSTLKYPGEKVGFLKRAREKVAAMNKQAHSRNTSIEVPPGMKVHLTYTIRITQAVGDD</sequence>
<accession>A0A1R2B3D8</accession>
<evidence type="ECO:0000313" key="1">
    <source>
        <dbReference type="EMBL" id="OMJ71140.1"/>
    </source>
</evidence>
<evidence type="ECO:0000313" key="2">
    <source>
        <dbReference type="Proteomes" id="UP000187209"/>
    </source>
</evidence>
<proteinExistence type="predicted"/>
<organism evidence="1 2">
    <name type="scientific">Stentor coeruleus</name>
    <dbReference type="NCBI Taxonomy" id="5963"/>
    <lineage>
        <taxon>Eukaryota</taxon>
        <taxon>Sar</taxon>
        <taxon>Alveolata</taxon>
        <taxon>Ciliophora</taxon>
        <taxon>Postciliodesmatophora</taxon>
        <taxon>Heterotrichea</taxon>
        <taxon>Heterotrichida</taxon>
        <taxon>Stentoridae</taxon>
        <taxon>Stentor</taxon>
    </lineage>
</organism>